<evidence type="ECO:0000256" key="1">
    <source>
        <dbReference type="SAM" id="SignalP"/>
    </source>
</evidence>
<dbReference type="InterPro" id="IPR025510">
    <property type="entry name" value="DUF4397"/>
</dbReference>
<dbReference type="Pfam" id="PF14344">
    <property type="entry name" value="DUF4397"/>
    <property type="match status" value="2"/>
</dbReference>
<feature type="domain" description="DUF4397" evidence="2">
    <location>
        <begin position="244"/>
        <end position="361"/>
    </location>
</feature>
<dbReference type="EMBL" id="CP081150">
    <property type="protein sequence ID" value="QZA78072.1"/>
    <property type="molecule type" value="Genomic_DNA"/>
</dbReference>
<evidence type="ECO:0000313" key="4">
    <source>
        <dbReference type="Proteomes" id="UP000825679"/>
    </source>
</evidence>
<evidence type="ECO:0000313" key="3">
    <source>
        <dbReference type="EMBL" id="QZA78072.1"/>
    </source>
</evidence>
<reference evidence="3 4" key="1">
    <citation type="submission" date="2021-08" db="EMBL/GenBank/DDBJ databases">
        <title>complete genome sequencing of Deefgea sp. D25.</title>
        <authorList>
            <person name="Bae J.-W."/>
            <person name="Gim D.-H."/>
        </authorList>
    </citation>
    <scope>NUCLEOTIDE SEQUENCE [LARGE SCALE GENOMIC DNA]</scope>
    <source>
        <strain evidence="3 4">D25</strain>
    </source>
</reference>
<gene>
    <name evidence="3" type="ORF">K4H28_01105</name>
</gene>
<dbReference type="Proteomes" id="UP000825679">
    <property type="component" value="Chromosome"/>
</dbReference>
<keyword evidence="4" id="KW-1185">Reference proteome</keyword>
<dbReference type="RefSeq" id="WP_221006446.1">
    <property type="nucleotide sequence ID" value="NZ_CP081150.1"/>
</dbReference>
<feature type="signal peptide" evidence="1">
    <location>
        <begin position="1"/>
        <end position="19"/>
    </location>
</feature>
<name>A0ABX8Z652_9NEIS</name>
<proteinExistence type="predicted"/>
<protein>
    <submittedName>
        <fullName evidence="3">DUF4397 domain-containing protein</fullName>
    </submittedName>
</protein>
<accession>A0ABX8Z652</accession>
<sequence>MKKIHQWLGIIAIASTLVACGGSSDSTPLPKDQAQVRVIHASADAPNVDVYAGAAKVLTDVPYKAASGLLTVDAGDFPVKVTPTGSTTGVISATLKLAKDTVTTVIAVNNVAKIEPLVITESKMAPADGKGRVRVVHAAPAAPAVDVYVTAPNAAIASATPTLSNVPFKGFSDGLEVAAGDYQVRVTVAGSKTVVYDSGKLAVPAGADLLAMAIPQVNGSSPISLLLISRAATGNVTEVADSNAKLRVVHASPDAPAVDVLANGSALLSNVPFFTASNYLTVPAAKYTTALQVSGTTTIALTKDLTLDRAKNYTVFAVGYAAKTPALQYLVGMDDASLPPAGQSKVRVVHASPDAPAVDVYANDQLVMSNVAFPAIGDYLKVPAGPYVFKLRAAGAAASSAPAFTSPTVTTADGKIYTVVARGEFAQAGTSNATAFTLTVLADN</sequence>
<feature type="chain" id="PRO_5046878044" evidence="1">
    <location>
        <begin position="20"/>
        <end position="444"/>
    </location>
</feature>
<feature type="domain" description="DUF4397" evidence="2">
    <location>
        <begin position="34"/>
        <end position="148"/>
    </location>
</feature>
<keyword evidence="1" id="KW-0732">Signal</keyword>
<evidence type="ECO:0000259" key="2">
    <source>
        <dbReference type="Pfam" id="PF14344"/>
    </source>
</evidence>
<organism evidence="3 4">
    <name type="scientific">Deefgea tanakiae</name>
    <dbReference type="NCBI Taxonomy" id="2865840"/>
    <lineage>
        <taxon>Bacteria</taxon>
        <taxon>Pseudomonadati</taxon>
        <taxon>Pseudomonadota</taxon>
        <taxon>Betaproteobacteria</taxon>
        <taxon>Neisseriales</taxon>
        <taxon>Chitinibacteraceae</taxon>
        <taxon>Deefgea</taxon>
    </lineage>
</organism>
<dbReference type="PROSITE" id="PS51257">
    <property type="entry name" value="PROKAR_LIPOPROTEIN"/>
    <property type="match status" value="1"/>
</dbReference>